<feature type="signal peptide" evidence="2">
    <location>
        <begin position="1"/>
        <end position="28"/>
    </location>
</feature>
<comment type="caution">
    <text evidence="4">The sequence shown here is derived from an EMBL/GenBank/DDBJ whole genome shotgun (WGS) entry which is preliminary data.</text>
</comment>
<evidence type="ECO:0000313" key="5">
    <source>
        <dbReference type="Proteomes" id="UP000295558"/>
    </source>
</evidence>
<evidence type="ECO:0000256" key="1">
    <source>
        <dbReference type="SAM" id="MobiDB-lite"/>
    </source>
</evidence>
<dbReference type="STRING" id="1265846.PROCOU_02594"/>
<reference evidence="4 5" key="1">
    <citation type="submission" date="2019-03" db="EMBL/GenBank/DDBJ databases">
        <title>Genomic Encyclopedia of Type Strains, Phase III (KMG-III): the genomes of soil and plant-associated and newly described type strains.</title>
        <authorList>
            <person name="Whitman W."/>
        </authorList>
    </citation>
    <scope>NUCLEOTIDE SEQUENCE [LARGE SCALE GENOMIC DNA]</scope>
    <source>
        <strain evidence="4 5">CECT 7972</strain>
    </source>
</reference>
<dbReference type="InterPro" id="IPR027994">
    <property type="entry name" value="WxL_dom"/>
</dbReference>
<keyword evidence="5" id="KW-1185">Reference proteome</keyword>
<keyword evidence="2" id="KW-0732">Signal</keyword>
<evidence type="ECO:0000256" key="2">
    <source>
        <dbReference type="SAM" id="SignalP"/>
    </source>
</evidence>
<dbReference type="EMBL" id="SNZK01000006">
    <property type="protein sequence ID" value="TDR52841.1"/>
    <property type="molecule type" value="Genomic_DNA"/>
</dbReference>
<feature type="compositionally biased region" description="Low complexity" evidence="1">
    <location>
        <begin position="44"/>
        <end position="64"/>
    </location>
</feature>
<feature type="domain" description="WxL" evidence="3">
    <location>
        <begin position="27"/>
        <end position="248"/>
    </location>
</feature>
<dbReference type="RefSeq" id="WP_185460331.1">
    <property type="nucleotide sequence ID" value="NZ_JAASUO010000003.1"/>
</dbReference>
<dbReference type="Proteomes" id="UP000295558">
    <property type="component" value="Unassembled WGS sequence"/>
</dbReference>
<name>A0A4R6ZKD0_9LIST</name>
<feature type="chain" id="PRO_5038895909" evidence="2">
    <location>
        <begin position="29"/>
        <end position="249"/>
    </location>
</feature>
<organism evidence="4 5">
    <name type="scientific">Listeria rocourtiae</name>
    <dbReference type="NCBI Taxonomy" id="647910"/>
    <lineage>
        <taxon>Bacteria</taxon>
        <taxon>Bacillati</taxon>
        <taxon>Bacillota</taxon>
        <taxon>Bacilli</taxon>
        <taxon>Bacillales</taxon>
        <taxon>Listeriaceae</taxon>
        <taxon>Listeria</taxon>
    </lineage>
</organism>
<gene>
    <name evidence="4" type="ORF">DFP96_10646</name>
</gene>
<sequence length="249" mass="25653">MKIKIAYVSTIMASSLVIGGISATAATAGSMDSITDATFTQDKTVTTPLDPTDPNTPVTPVDPTDPIDPHAPGTSGPLSIDYVSNFHFGSNVISPLSKTYYAKLDKVKVASSGNIISVPNFVQVTDKRGTNVGWKLTVKQNGQFKTQDAAPQTLNNAELSIVAGTPKSLTDAAYAPTTSIATLDPTGAASSDIAVAAADKGMGTWAIAFGGDATTAATAVSLKVPMGTAKVADVPYKTTLTWNLEDTPN</sequence>
<evidence type="ECO:0000259" key="3">
    <source>
        <dbReference type="Pfam" id="PF13731"/>
    </source>
</evidence>
<accession>A0A4R6ZKD0</accession>
<evidence type="ECO:0000313" key="4">
    <source>
        <dbReference type="EMBL" id="TDR52841.1"/>
    </source>
</evidence>
<proteinExistence type="predicted"/>
<feature type="region of interest" description="Disordered" evidence="1">
    <location>
        <begin position="44"/>
        <end position="74"/>
    </location>
</feature>
<dbReference type="Pfam" id="PF13731">
    <property type="entry name" value="WxL"/>
    <property type="match status" value="1"/>
</dbReference>
<protein>
    <submittedName>
        <fullName evidence="4">Putative surface cell wall-binding protein</fullName>
    </submittedName>
</protein>
<dbReference type="AlphaFoldDB" id="A0A4R6ZKD0"/>